<keyword evidence="3" id="KW-1185">Reference proteome</keyword>
<sequence length="149" mass="16814">MRKWLVALSVLFVSLSGLAVTAYADWLYMVQVEGELTQRNGTVIVEVKEKGVTDVRRGKVKIPGKTDFRPMTVVKVKKRTERDKYTGKDVLVGNTVYYDTGIPYNSKSLFNCSVMAEGKDADGKWLSGKCDFCRDPLGYLEAFDAEERR</sequence>
<dbReference type="EMBL" id="JAKGUD010000005">
    <property type="protein sequence ID" value="MCF4142431.1"/>
    <property type="molecule type" value="Genomic_DNA"/>
</dbReference>
<dbReference type="Proteomes" id="UP001200430">
    <property type="component" value="Unassembled WGS sequence"/>
</dbReference>
<feature type="signal peptide" evidence="1">
    <location>
        <begin position="1"/>
        <end position="19"/>
    </location>
</feature>
<dbReference type="RefSeq" id="WP_236099158.1">
    <property type="nucleotide sequence ID" value="NZ_JAKGUD010000005.1"/>
</dbReference>
<feature type="chain" id="PRO_5046584046" evidence="1">
    <location>
        <begin position="20"/>
        <end position="149"/>
    </location>
</feature>
<evidence type="ECO:0000313" key="3">
    <source>
        <dbReference type="Proteomes" id="UP001200430"/>
    </source>
</evidence>
<gene>
    <name evidence="2" type="ORF">L2W38_06355</name>
</gene>
<evidence type="ECO:0000256" key="1">
    <source>
        <dbReference type="SAM" id="SignalP"/>
    </source>
</evidence>
<name>A0ABS9EML5_9BACT</name>
<keyword evidence="1" id="KW-0732">Signal</keyword>
<evidence type="ECO:0000313" key="2">
    <source>
        <dbReference type="EMBL" id="MCF4142431.1"/>
    </source>
</evidence>
<organism evidence="2 3">
    <name type="scientific">Dethiosulfovibrio marinus</name>
    <dbReference type="NCBI Taxonomy" id="133532"/>
    <lineage>
        <taxon>Bacteria</taxon>
        <taxon>Thermotogati</taxon>
        <taxon>Synergistota</taxon>
        <taxon>Synergistia</taxon>
        <taxon>Synergistales</taxon>
        <taxon>Dethiosulfovibrionaceae</taxon>
        <taxon>Dethiosulfovibrio</taxon>
    </lineage>
</organism>
<reference evidence="2 3" key="1">
    <citation type="submission" date="2022-01" db="EMBL/GenBank/DDBJ databases">
        <title>Dethiosulfovibrio faecalis sp. nov., a novel proteolytic, non-sulfur-reducing bacterium isolated from a marine aquaculture solid waste bioreactor.</title>
        <authorList>
            <person name="Grabowski S."/>
            <person name="Apolinario E."/>
            <person name="Schneider N."/>
            <person name="Marshall C.W."/>
            <person name="Sowers K.R."/>
        </authorList>
    </citation>
    <scope>NUCLEOTIDE SEQUENCE [LARGE SCALE GENOMIC DNA]</scope>
    <source>
        <strain evidence="2 3">DSM 12537</strain>
    </source>
</reference>
<proteinExistence type="predicted"/>
<accession>A0ABS9EML5</accession>
<protein>
    <submittedName>
        <fullName evidence="2">Uncharacterized protein</fullName>
    </submittedName>
</protein>
<comment type="caution">
    <text evidence="2">The sequence shown here is derived from an EMBL/GenBank/DDBJ whole genome shotgun (WGS) entry which is preliminary data.</text>
</comment>